<feature type="region of interest" description="Disordered" evidence="4">
    <location>
        <begin position="4142"/>
        <end position="4222"/>
    </location>
</feature>
<feature type="region of interest" description="Disordered" evidence="4">
    <location>
        <begin position="5607"/>
        <end position="5644"/>
    </location>
</feature>
<feature type="domain" description="CCHC-type" evidence="5">
    <location>
        <begin position="1162"/>
        <end position="1177"/>
    </location>
</feature>
<accession>A0ABY6KEY6</accession>
<evidence type="ECO:0000256" key="2">
    <source>
        <dbReference type="ARBA" id="ARBA00023268"/>
    </source>
</evidence>
<evidence type="ECO:0000313" key="9">
    <source>
        <dbReference type="Proteomes" id="UP001235939"/>
    </source>
</evidence>
<feature type="compositionally biased region" description="Basic and acidic residues" evidence="4">
    <location>
        <begin position="3392"/>
        <end position="3405"/>
    </location>
</feature>
<feature type="compositionally biased region" description="Low complexity" evidence="4">
    <location>
        <begin position="4195"/>
        <end position="4209"/>
    </location>
</feature>
<dbReference type="Proteomes" id="UP001235939">
    <property type="component" value="Chromosome 04"/>
</dbReference>
<dbReference type="InterPro" id="IPR001878">
    <property type="entry name" value="Znf_CCHC"/>
</dbReference>
<dbReference type="InterPro" id="IPR001584">
    <property type="entry name" value="Integrase_cat-core"/>
</dbReference>
<dbReference type="InterPro" id="IPR012337">
    <property type="entry name" value="RNaseH-like_sf"/>
</dbReference>
<name>A0ABY6KEY6_9ARAC</name>
<feature type="region of interest" description="Disordered" evidence="4">
    <location>
        <begin position="3389"/>
        <end position="3429"/>
    </location>
</feature>
<feature type="compositionally biased region" description="Low complexity" evidence="4">
    <location>
        <begin position="5354"/>
        <end position="5364"/>
    </location>
</feature>
<dbReference type="InterPro" id="IPR043128">
    <property type="entry name" value="Rev_trsase/Diguanyl_cyclase"/>
</dbReference>
<protein>
    <submittedName>
        <fullName evidence="8">K02A2.6-like</fullName>
    </submittedName>
</protein>
<dbReference type="InterPro" id="IPR036691">
    <property type="entry name" value="Endo/exonu/phosph_ase_sf"/>
</dbReference>
<feature type="compositionally biased region" description="Polar residues" evidence="4">
    <location>
        <begin position="4168"/>
        <end position="4177"/>
    </location>
</feature>
<feature type="compositionally biased region" description="Low complexity" evidence="4">
    <location>
        <begin position="3059"/>
        <end position="3083"/>
    </location>
</feature>
<dbReference type="CDD" id="cd01647">
    <property type="entry name" value="RT_LTR"/>
    <property type="match status" value="2"/>
</dbReference>
<dbReference type="InterPro" id="IPR050951">
    <property type="entry name" value="Retrovirus_Pol_polyprotein"/>
</dbReference>
<dbReference type="PROSITE" id="PS50158">
    <property type="entry name" value="ZF_CCHC"/>
    <property type="match status" value="3"/>
</dbReference>
<organism evidence="8 9">
    <name type="scientific">Cordylochernes scorpioides</name>
    <dbReference type="NCBI Taxonomy" id="51811"/>
    <lineage>
        <taxon>Eukaryota</taxon>
        <taxon>Metazoa</taxon>
        <taxon>Ecdysozoa</taxon>
        <taxon>Arthropoda</taxon>
        <taxon>Chelicerata</taxon>
        <taxon>Arachnida</taxon>
        <taxon>Pseudoscorpiones</taxon>
        <taxon>Cheliferoidea</taxon>
        <taxon>Chernetidae</taxon>
        <taxon>Cordylochernes</taxon>
    </lineage>
</organism>
<dbReference type="InterPro" id="IPR036397">
    <property type="entry name" value="RNaseH_sf"/>
</dbReference>
<evidence type="ECO:0000256" key="4">
    <source>
        <dbReference type="SAM" id="MobiDB-lite"/>
    </source>
</evidence>
<feature type="compositionally biased region" description="Polar residues" evidence="4">
    <location>
        <begin position="4418"/>
        <end position="4432"/>
    </location>
</feature>
<feature type="non-terminal residue" evidence="8">
    <location>
        <position position="7465"/>
    </location>
</feature>
<feature type="compositionally biased region" description="Pro residues" evidence="4">
    <location>
        <begin position="4491"/>
        <end position="4505"/>
    </location>
</feature>
<dbReference type="EMBL" id="CP092866">
    <property type="protein sequence ID" value="UYV66781.1"/>
    <property type="molecule type" value="Genomic_DNA"/>
</dbReference>
<feature type="region of interest" description="Disordered" evidence="4">
    <location>
        <begin position="7167"/>
        <end position="7190"/>
    </location>
</feature>
<feature type="domain" description="Reverse transcriptase" evidence="6">
    <location>
        <begin position="644"/>
        <end position="862"/>
    </location>
</feature>
<dbReference type="Pfam" id="PF17919">
    <property type="entry name" value="RT_RNaseH_2"/>
    <property type="match status" value="1"/>
</dbReference>
<feature type="compositionally biased region" description="Polar residues" evidence="4">
    <location>
        <begin position="5622"/>
        <end position="5641"/>
    </location>
</feature>
<feature type="compositionally biased region" description="Pro residues" evidence="4">
    <location>
        <begin position="4435"/>
        <end position="4463"/>
    </location>
</feature>
<feature type="compositionally biased region" description="Basic residues" evidence="4">
    <location>
        <begin position="5218"/>
        <end position="5227"/>
    </location>
</feature>
<keyword evidence="3" id="KW-0863">Zinc-finger</keyword>
<dbReference type="SUPFAM" id="SSF56672">
    <property type="entry name" value="DNA/RNA polymerases"/>
    <property type="match status" value="4"/>
</dbReference>
<dbReference type="PANTHER" id="PTHR37984">
    <property type="entry name" value="PROTEIN CBG26694"/>
    <property type="match status" value="1"/>
</dbReference>
<dbReference type="Pfam" id="PF22936">
    <property type="entry name" value="Pol_BBD"/>
    <property type="match status" value="1"/>
</dbReference>
<feature type="compositionally biased region" description="Pro residues" evidence="4">
    <location>
        <begin position="6602"/>
        <end position="6619"/>
    </location>
</feature>
<feature type="compositionally biased region" description="Basic residues" evidence="4">
    <location>
        <begin position="6325"/>
        <end position="6342"/>
    </location>
</feature>
<feature type="compositionally biased region" description="Pro residues" evidence="4">
    <location>
        <begin position="5307"/>
        <end position="5327"/>
    </location>
</feature>
<feature type="region of interest" description="Disordered" evidence="4">
    <location>
        <begin position="3575"/>
        <end position="3598"/>
    </location>
</feature>
<feature type="compositionally biased region" description="Low complexity" evidence="4">
    <location>
        <begin position="3818"/>
        <end position="3828"/>
    </location>
</feature>
<feature type="region of interest" description="Disordered" evidence="4">
    <location>
        <begin position="995"/>
        <end position="1016"/>
    </location>
</feature>
<feature type="compositionally biased region" description="Low complexity" evidence="4">
    <location>
        <begin position="3750"/>
        <end position="3779"/>
    </location>
</feature>
<feature type="region of interest" description="Disordered" evidence="4">
    <location>
        <begin position="2449"/>
        <end position="2554"/>
    </location>
</feature>
<feature type="region of interest" description="Disordered" evidence="4">
    <location>
        <begin position="6136"/>
        <end position="6195"/>
    </location>
</feature>
<dbReference type="Pfam" id="PF00078">
    <property type="entry name" value="RVT_1"/>
    <property type="match status" value="3"/>
</dbReference>
<feature type="region of interest" description="Disordered" evidence="4">
    <location>
        <begin position="6597"/>
        <end position="6642"/>
    </location>
</feature>
<feature type="region of interest" description="Disordered" evidence="4">
    <location>
        <begin position="6313"/>
        <end position="6357"/>
    </location>
</feature>
<evidence type="ECO:0000259" key="5">
    <source>
        <dbReference type="PROSITE" id="PS50158"/>
    </source>
</evidence>
<feature type="compositionally biased region" description="Basic and acidic residues" evidence="4">
    <location>
        <begin position="6343"/>
        <end position="6355"/>
    </location>
</feature>
<dbReference type="PROSITE" id="PS50994">
    <property type="entry name" value="INTEGRASE"/>
    <property type="match status" value="1"/>
</dbReference>
<reference evidence="8 9" key="1">
    <citation type="submission" date="2022-01" db="EMBL/GenBank/DDBJ databases">
        <title>A chromosomal length assembly of Cordylochernes scorpioides.</title>
        <authorList>
            <person name="Zeh D."/>
            <person name="Zeh J."/>
        </authorList>
    </citation>
    <scope>NUCLEOTIDE SEQUENCE [LARGE SCALE GENOMIC DNA]</scope>
    <source>
        <strain evidence="8">IN4F17</strain>
        <tissue evidence="8">Whole Body</tissue>
    </source>
</reference>
<feature type="compositionally biased region" description="Pro residues" evidence="4">
    <location>
        <begin position="2823"/>
        <end position="2833"/>
    </location>
</feature>
<evidence type="ECO:0000313" key="8">
    <source>
        <dbReference type="EMBL" id="UYV66781.1"/>
    </source>
</evidence>
<dbReference type="CDD" id="cd09274">
    <property type="entry name" value="RNase_HI_RT_Ty3"/>
    <property type="match status" value="1"/>
</dbReference>
<dbReference type="InterPro" id="IPR041577">
    <property type="entry name" value="RT_RNaseH_2"/>
</dbReference>
<feature type="region of interest" description="Disordered" evidence="4">
    <location>
        <begin position="3054"/>
        <end position="3131"/>
    </location>
</feature>
<feature type="compositionally biased region" description="Pro residues" evidence="4">
    <location>
        <begin position="1196"/>
        <end position="1206"/>
    </location>
</feature>
<feature type="region of interest" description="Disordered" evidence="4">
    <location>
        <begin position="5215"/>
        <end position="5367"/>
    </location>
</feature>
<dbReference type="SUPFAM" id="SSF56219">
    <property type="entry name" value="DNase I-like"/>
    <property type="match status" value="1"/>
</dbReference>
<feature type="domain" description="CCHC-type" evidence="5">
    <location>
        <begin position="5591"/>
        <end position="5604"/>
    </location>
</feature>
<feature type="compositionally biased region" description="Low complexity" evidence="4">
    <location>
        <begin position="1237"/>
        <end position="1260"/>
    </location>
</feature>
<dbReference type="Gene3D" id="3.30.70.270">
    <property type="match status" value="4"/>
</dbReference>
<keyword evidence="9" id="KW-1185">Reference proteome</keyword>
<dbReference type="InterPro" id="IPR054722">
    <property type="entry name" value="PolX-like_BBD"/>
</dbReference>
<dbReference type="Pfam" id="PF07727">
    <property type="entry name" value="RVT_2"/>
    <property type="match status" value="1"/>
</dbReference>
<feature type="compositionally biased region" description="Acidic residues" evidence="4">
    <location>
        <begin position="5782"/>
        <end position="5796"/>
    </location>
</feature>
<feature type="region of interest" description="Disordered" evidence="4">
    <location>
        <begin position="2686"/>
        <end position="2747"/>
    </location>
</feature>
<evidence type="ECO:0000256" key="1">
    <source>
        <dbReference type="ARBA" id="ARBA00022750"/>
    </source>
</evidence>
<dbReference type="PROSITE" id="PS50878">
    <property type="entry name" value="RT_POL"/>
    <property type="match status" value="1"/>
</dbReference>
<feature type="region of interest" description="Disordered" evidence="4">
    <location>
        <begin position="3946"/>
        <end position="4026"/>
    </location>
</feature>
<dbReference type="InterPro" id="IPR013103">
    <property type="entry name" value="RVT_2"/>
</dbReference>
<feature type="region of interest" description="Disordered" evidence="4">
    <location>
        <begin position="4405"/>
        <end position="4509"/>
    </location>
</feature>
<dbReference type="Gene3D" id="3.30.420.10">
    <property type="entry name" value="Ribonuclease H-like superfamily/Ribonuclease H"/>
    <property type="match status" value="1"/>
</dbReference>
<keyword evidence="1" id="KW-0378">Hydrolase</keyword>
<feature type="compositionally biased region" description="Pro residues" evidence="4">
    <location>
        <begin position="2800"/>
        <end position="2810"/>
    </location>
</feature>
<feature type="region of interest" description="Disordered" evidence="4">
    <location>
        <begin position="3744"/>
        <end position="3874"/>
    </location>
</feature>
<feature type="region of interest" description="Disordered" evidence="4">
    <location>
        <begin position="1178"/>
        <end position="1271"/>
    </location>
</feature>
<feature type="compositionally biased region" description="Low complexity" evidence="4">
    <location>
        <begin position="3789"/>
        <end position="3810"/>
    </location>
</feature>
<feature type="region of interest" description="Disordered" evidence="4">
    <location>
        <begin position="6462"/>
        <end position="6489"/>
    </location>
</feature>
<dbReference type="InterPro" id="IPR000477">
    <property type="entry name" value="RT_dom"/>
</dbReference>
<proteinExistence type="predicted"/>
<feature type="compositionally biased region" description="Pro residues" evidence="4">
    <location>
        <begin position="2534"/>
        <end position="2548"/>
    </location>
</feature>
<feature type="compositionally biased region" description="Pro residues" evidence="4">
    <location>
        <begin position="3850"/>
        <end position="3865"/>
    </location>
</feature>
<feature type="region of interest" description="Disordered" evidence="4">
    <location>
        <begin position="5782"/>
        <end position="5809"/>
    </location>
</feature>
<dbReference type="PANTHER" id="PTHR37984:SF5">
    <property type="entry name" value="PROTEIN NYNRIN-LIKE"/>
    <property type="match status" value="1"/>
</dbReference>
<dbReference type="Gene3D" id="3.10.10.10">
    <property type="entry name" value="HIV Type 1 Reverse Transcriptase, subunit A, domain 1"/>
    <property type="match status" value="2"/>
</dbReference>
<feature type="compositionally biased region" description="Pro residues" evidence="4">
    <location>
        <begin position="6462"/>
        <end position="6471"/>
    </location>
</feature>
<keyword evidence="1" id="KW-0064">Aspartyl protease</keyword>
<feature type="domain" description="Integrase catalytic" evidence="7">
    <location>
        <begin position="6724"/>
        <end position="6831"/>
    </location>
</feature>
<feature type="region of interest" description="Disordered" evidence="4">
    <location>
        <begin position="1091"/>
        <end position="1147"/>
    </location>
</feature>
<feature type="domain" description="CCHC-type" evidence="5">
    <location>
        <begin position="4400"/>
        <end position="4415"/>
    </location>
</feature>
<feature type="compositionally biased region" description="Basic residues" evidence="4">
    <location>
        <begin position="2777"/>
        <end position="2798"/>
    </location>
</feature>
<keyword evidence="3" id="KW-0479">Metal-binding</keyword>
<keyword evidence="3" id="KW-0862">Zinc</keyword>
<evidence type="ECO:0000259" key="7">
    <source>
        <dbReference type="PROSITE" id="PS50994"/>
    </source>
</evidence>
<feature type="compositionally biased region" description="Polar residues" evidence="4">
    <location>
        <begin position="5797"/>
        <end position="5808"/>
    </location>
</feature>
<dbReference type="SMART" id="SM00343">
    <property type="entry name" value="ZnF_C2HC"/>
    <property type="match status" value="4"/>
</dbReference>
<feature type="compositionally biased region" description="Low complexity" evidence="4">
    <location>
        <begin position="5228"/>
        <end position="5240"/>
    </location>
</feature>
<feature type="compositionally biased region" description="Basic and acidic residues" evidence="4">
    <location>
        <begin position="1094"/>
        <end position="1107"/>
    </location>
</feature>
<dbReference type="Pfam" id="PF14223">
    <property type="entry name" value="Retrotran_gag_2"/>
    <property type="match status" value="2"/>
</dbReference>
<feature type="compositionally biased region" description="Polar residues" evidence="4">
    <location>
        <begin position="998"/>
        <end position="1012"/>
    </location>
</feature>
<keyword evidence="2" id="KW-0511">Multifunctional enzyme</keyword>
<feature type="compositionally biased region" description="Pro residues" evidence="4">
    <location>
        <begin position="3084"/>
        <end position="3107"/>
    </location>
</feature>
<dbReference type="Gene3D" id="3.60.10.10">
    <property type="entry name" value="Endonuclease/exonuclease/phosphatase"/>
    <property type="match status" value="1"/>
</dbReference>
<evidence type="ECO:0000256" key="3">
    <source>
        <dbReference type="PROSITE-ProRule" id="PRU00047"/>
    </source>
</evidence>
<keyword evidence="1" id="KW-0645">Protease</keyword>
<dbReference type="SUPFAM" id="SSF53098">
    <property type="entry name" value="Ribonuclease H-like"/>
    <property type="match status" value="1"/>
</dbReference>
<feature type="region of interest" description="Disordered" evidence="4">
    <location>
        <begin position="4660"/>
        <end position="4704"/>
    </location>
</feature>
<evidence type="ECO:0000259" key="6">
    <source>
        <dbReference type="PROSITE" id="PS50878"/>
    </source>
</evidence>
<feature type="region of interest" description="Disordered" evidence="4">
    <location>
        <begin position="2767"/>
        <end position="2843"/>
    </location>
</feature>
<gene>
    <name evidence="8" type="ORF">LAZ67_4002840</name>
</gene>
<sequence>MRECKFVQDDSIYSVQGETDAPIYLTVDNGRSRGDKDGDFTYISERGSSTIDYCILSRGSLQILLDFKVDEQLYSDQHPLVLTIKGQTFNEKKTKREDYNITRYRWSAEGLAMFKMKLEELREKNIPASDDLLYTFNQRILEAMSSAKITYSIKGGPRKSKPWFDEDCYDMKKLAKESLKKYRKTNRLEDRECYASSRKKYLALLDLKRKGFDNKKQEILRNAKDSKTFWKTIALCKSTSIIQGEIAIQDWLNFYRELMTTEKNLRTCNLHNVISQNYPILDTEITNADIYKEIAGLKSNKACGPDGIPNEVLKILPDSYILLLKQLYNSVMTTGKYPAIWTNSTIHPIFKNGYKNSPSNYRALCIYGSSARLLLLPDEGRYVRKLVCMLIKRSSSSHLVNSLLTFSEEQFYFIPSVNLPEFGDIHLLLYADDIAIIGCLKDVEINFNLIKDVTPVFYKARSLPFSLKNKVQNEIDRLVNSGILEPIVHANWAAPIVPVLKKDGSVRIGGDFRYTANKAIELDRYPLHRSMRSFQNYLQAPNFRRDLSQASLQVNLAEEAKVVVNINTTKGLFSYKRPAYGVAKVPYKFQRIMEGLFADLPGMACYIDAILVAGKDFEDHEHKLDLVFRKLLEKGLELNRDKFEYKRDSVEYLGFKIDKYGLIKRWSLKLAAFNYTVEFRKTSDNSNVDALSRLPLESSFREYLDEDQEMRICCDFKVTLNRFLNTAAYPLPTQQDLFAILAEGKYSSKLGLSSAYLQLEMATGTQPFLTINTHKGLFRFRRMPFGLANAPSYFQSVMDRVLAGIEGVICYIDDVLIATVSVEKHLAVLKTVFLRLEKYNIKLKKDKCKFVQREIEYLGHLIKDDGIRPLDHKVQALQKAKSPTNISELRSFLGLVNYHGKFIPNLPDLLRPLHELLHKKNCWSWTKECEEAIEKCKSSITSERVLVLYDTTLPLFWPRMHPRLELARFCLMSSEARKDRSCNMHVNLAAARDVTAPKTATSTSENPANPASPNWADSEMAEVEANDDFILVRRTKKRRLGSTSPEHAARQPNRLGEQRSSQQRRRPTCRGLPLPQEGRVYHRRQPAWFCGGQRSRERPEPIREGHLHLPHPGRNGGVHLHRRPPGDLHPAQRRHQTGQAAHPLDVKSKGDSVPAFLSFGIKCSKCGKQGHRRANCPALARQRNGSPRQAASPIDARPPPPPPPPQRPRKPAPASQHRRPLSNRRRHRPRLRRSPRRPILPNRRISSSPPLLPTLLLRLPRGPPGAGTPLLDCELTKEEEFSTSSTSSQKRTGRAQLEKHLDGLLTFPIVQSVLQDLGRAKTLDLLSSRKMLKESLRSLPDAQVDSLLELTDTTLAVHPAADSTVQRVLRRETKAFHLDSRQDLCLGYNAVVLTHPVAIPGSGLASVFGPGVAVLRQRVLWPGHIALAVIDVHGEEMTIINAHLAHRPRERLEQLELLAATAIQEGAWVLGDLNIREPSSSSADALAALLDLAALVDVATQFDAAHLPTRVASRGDQIESSRLDRILVPAGFLDRVTTYAASHYHLSDHRLVLPQVGPPAVSYHQPRLAAMLRSGLALEHLAGYIRELEEALAHDDDDGILLWDRWTTIKAGLLAEARSLHDPRHAASDGYVVRARGYIAAQLEASSIRADYPSLRDLARAIHLRRPVSVIKDDDDNVIEGPELRRKAYAIFQPRFARPTSDPAAGAAFICKSMITPISELGEEDPLQRPEICPSEIAAAIRRLPRGKAPGWDGLPCELLAAFEDLFAEALARVFAASRLRGALPPSTRRSSICLVPKARGGRGLEEYRPIALPSADYRVLAAILHRRLKPHLRALVPDCQTYAVPGRSPSWNIAKVTDAVEETTAMGSPLAVMGVDLESAFDSLDRGFLESLMTSLRLPPAFMGWINILYAGADATIRAGGSHTTAYPLLNGLRQGCASGELAGGLHHPASPARVPAITPDHRQAAGPTSVFVWGPEHTAWLPAAVMARPVAIGGLGLLDLATQLQLACLKGVQVALRGGRNGFDWLVASSSEAWIRPPPDGTRLQPRRLRLLKLWEEASKILSLNHQAVPTSQLLDILIIGGCRFLRPPDLLAPARWLGVRVRDFLAEDRHIARPTRSALADAAALGAFCRRLTAENDEGFQETSLAAAVVLRGTATPFLNGLTTRSARRALDRPNLAATPISRFLARWAPTISPPSRIDWASLRRCAFSGHEADAAFKLALHALSHQAHPASADSSCPACGSVDRSLGHRYWSCSSIRPLIRETFNIIGRPPDLQAWIFGGSSLEDDALTILASAKLHVYRHFVQVGLVLFITQYNRMNSHYIVGLATKDLARRLVEGGLEIEGTTLRVFPYRKRAERIIVANLPGFVEDSAVVNALSPYGKVTSIAPILVKMGEFTFTDGRRRPSSCSTTASNWTGCPPAWMSSPRETPCRLPLLWHQVLKMRETGPPQSQLPSARQARERQPQASSVSHRRKASPPPPSSSSSTAKEAGTCARNTGVPCPTGEDIGRGSGDPLGAPSCQPKDLAQPAPAAHPAPPAAPRPPGAGTPLLDCEMTNEEEFSTSSTPSQKCTGRAPLEKHLDGLLTLPIVQSVLQDLGRAKTLDLLSSRKMLKESLRSLPDAQVVSLLELTDTILAAHPAADSTVQRVLTRPPRPVPRLQRCCPKPSRCHTGIWTRLRLRARRSRATTVDPVAGPHCLGNHRCPRRGDDGHQRPSGSRPPREEPTTGAPRGDSGKGGGGGLLDLRRLQHQGSGPLFIIIIVGCPRRSTGPDRAGRRGHPVRRRKPAHQSRKTRRPSRIQPPGPDPRPCWSPGSRVHLRDQPLPPLGPPPRSAPGGPAHHRRLLPTQPRLAAMLRSGLALEHLAGYIRELEEDTAHDDDDGTFWDRARRYIAARLEASSIRADYPSLPDLARAIRLRRPVSVIRDEEDNVIEGPELRQRAFANFQPRFARPTSDPAAGAVFIASSAPTTTRELSEEDPLHRSDISPSEIAHAIKHLPRGKAPGWDGLPCELLVAFNEDFFAEALARVFAASRLRGALPPSTRRSFICLVPAAQPPTPASSSPAMEITGASPAARAATTSTAPRPSPPVAPTVPMEEAPPVPPPVTPAPSLQATGGPAAPRGPPPTQETLRPAALTPDVEMSIVEESSESSTTSTRNATRNDLVAFIESAGSWQRRWSFQMKLVLIENDLWSLINPGEAKPDPSDLVATKLFLSREGKTFAKICLGINDEQQLHVQHLNTPKEVWEELEKLYAPKDSRYRAVQLRRQLYGERLTQHSNMEGYMGKINYIVNELAQIGDKIDDGDLAMVLLGGLPEDWDTVVSTICNLPDSDFITATVKQKQNQKGVRLIYQKMWVPWSLMPLRSPLKQKNNLKQRLFVSNVEVKAIMQGNAGRKERMNKDQRDQEDVIPTEEDSHNEDTVKPSPTRSHPMILRNQRNAQNSIELLSTEAKKPQRVFCWDRRPWSWAGGGPGPPLLEDQGAKAWTPPVTSPARRSRRPDQTTIGSEARRRQANQERIETYANSPAGERNVNLAAPFNLAANSSSNGVADAQRNWADYAEDVNPGADDCFTVVKGRKRRRDSPDLPAMAAQSNSARASRRHRPLTGWIPRVQEIRSTGSHVMEASARQASCTKEQCCYLEYCPDYQTYQYMRAIEKTAASPTTQMDALSRYGRISSIAPKQLRVGEFEFTDGRREAFILLHDGVTIEKLPTRFEIKIKGEAWPAYLTYGIKCSRCHGQGHRRANCPLLHGQSSTSRRASPPSTNNLPPSTAPGLPRRSSAAPPAPAPPSPAVEASGAPPAARAALLPSTAPRPSTPAPPASSVQAVSPASPVTPAPEDPVGPRSAVSRYLEPTPPARPDPVAPPCPLPTQETLGPAVTTQDVEMTVVEEATRSSASSIKKTTRDDLVAFIKRNPSVSFAGTDALGISRVSCATASDPAMEVSGVLPAAPAAPHRPAVSRQPPPAPTALPMDVSTPAPAPPAPSQEKLSDGPTAHTAPRPAEPTPPTTHKEESTPALVTPPPPLLPPIEEDLSMEREGWVYDIFNELYFETVVFNCQLSYITYIHVISWDLWDLCYLMLDEPRYHLYRAVVVEGDTAGPKWIKGDYIMFAVLYPEYRKKLLKVPPEHKGILIDFIGTIIEHTRDDDQTIQDAQTRPIRPRGVGETPRWQRWNPTTATPSSETRRGASAHRHLSTLQGSPKSLESSAAPSSRSGQQGLRKVPPQEIKATRKNIAEAKARQNSSTHENYIFVELCPEIPDYTYLQAMSKLVGGPKFITQFNRMNGHYIVGLESKDLANRLVVDGLEIEGTSLRVFPFRKRAERIVVANLPGFVEDFTVVNGLSPYGKVTSIAPILVKMGEFTFTDGRREAFILLKDSIKLDRLPTRLDIQSKGDSLPAFLTFGIKCSKCGKQGHRRANCPTLARQTISSRQTASTTDVRPPSPPPPPPPQQPRQPSPAPAAPASPVPPAETSTKATAIPSAPQPAEPKDHAQPAPAAHPAPLAPPRPPGARTPLLDCEMTNEEEFSTSSTSSQKRIGRAQLEKHLDGLPTLPIVQSVLQDLGRAKTLDLLSSRKMLKKDLASLPAAQVASLLELTDTILAAHPDTNSTVQRVLRRPPRHLPRLQHCCPDPSRCHPGIRTRLRLRARRRRAMTACPVAGPHCLGRHRCPRRRDDHHQGPSGTRPLRAARAIGAPGGNSDPRGGLGPRGSQHQGAFVVLRGCPRRSSGPGCAGGRSHPAGLLAEARSLHDLRHAPSDGYVVRARGYIAAQLEASSIRADYPSLPDLARAIHLRRPVRVISDDDDNVIEGPELRQKAYAIFQPRFARPTSDPATGAAFIGNSMITPISELGEEDPLHRPEICPSEIAAAIRRLPLGKAPGWDGLPCELLAAFEDFFAEALARVFAASRRHGSAEPCLRRRGAAPSAWCPRPAAVAALRDTAHRTALGRLQGAGCHSPPAPQAPPTSPGTRLPDVALRGGRNGFDWLVATSSEDWIRPPPDRTRLQPRRLRLLKLWEEASKILSLNHRAVPTSQLLDIPIIGGCRFLRPPDLLAPARWRGARVRDLLAEGHLIARPTRSVLADAAALSAFCRRLTSENAVGFGEESSSSSSSLAAVVVLRGTATPFLNGLTTRSARRALDRPRLAATPISRFIARWTPTIAPPSRIDWASLRRCAFSGHEADAALKLALHALPHPAHDCQNYAVPGRSLSWNIANVTDAVEEGPPWARRHRPRPGVRLRLPGPRLSGVPDDVLSPPAGLHGLDKHPAHPASAGPSCPACGSVDRSLDTLSPAMEVSDLPPTSRAALHPPAALRQSPPRPSALPAEDAPPAPPPVIPAPSLRALGSREPAAPTPDIEMSIVEETSTSSTSSSKTSTREGLVTFIERNPGVSFAGTDALGLGREEVLELLSSKSRERKQGPLLSPPQSDALAGLIGQLLNLRPGGSSNIYKVLGQVSLILTCKTSKQIWASLTKIYEGDIKKKSIEARNNVSRLRMYLEESWKDYLHSSENLLENARIMGATIDDEEFIYSVIKGLPQKYNIIAMQINTMNNPTLSDIESQFSLYQERYHEKDFSSSSAYKASQSESKKFYPKNKFKYKPECYICNKIGHKANDCWHNQKNKGNNNRREDLNKPSTSGYKPKFGNQQKQTGKSHNEKAANCLIAKNQEKSEKEWIIDSGATSHMTSCFELLKNSENKENKIILADDTQIESKAIGNVIIKTKEENLLILKDVLFVPQIKGNLLKAYRICNPEKFQITETRDVTFLENQKGAELLTSIEQDSIDYSIIKIDGPAEEETNSSSGDEESSVEIQNPASNTRYNFRHTHRPGFYYEPSLSEEEYEENSIIQAPNDTLLMTQYQNHIPKTYKEAIECPQASKWTEAMKREINYLLEHHVWDIEPLPKGTKPIKSKWIFTIKYDSIIRKRYKARLVAAGYSQKYGIDYYQTFSPVIKIYKEKISNGRWDQAFLFTAESPECLRCPRMRSQVDARGSRGRPLPGCVMELCSSSRSLKQSVVATHTYITLHTCITYIHTYSAVRPRVARAPYFSPLASGIASRMAASLVRAQSPSKAENRPVRHGMQAQPCAELTAKQDLQKQFSNSSCEDQRYANPPTGVRYANLAAARGDVTTGSEAATSSNGAARVLGNWADYTEDPSPGADEDFTVIKSRKRRRNSADSPTAAKHHSNPRGAGANSRPRSSTGWVPRAEEIKTTRAHIAEARARQASSAEDNCVYVEYSPEFEPYHYIRAVDRMIGGTNNVFQVSKINGHYLMGLNNRGQAERLISEGLEVEGTLFRAFPFRKRAMKITVGNLPFFVEDSNTLRARNFNRAQTNESRPLHLQRRPPRRFHCPPRRSNHREAPHPPRDKNQRRGLARIPVLWYQVFQMPRAGAPQGQLPPASRASQQLQIGPTNLSCWCPINDHLCPTSAVSGPASCTGALQYSHGDPRRFSRGPSCDPICSTSAIYTSGLGLPMEMAPPAPPPVTPAPSLRAPGSHEPAAPTPDIEMSIVEETSTSSTSSSKTSTRESLVTFIERNPGVSFAQTDALGLGREEVLDILSSKTKARKRGPLLSPSQGGALAGLIRQLLGQRPGGDSNIYKVLRQVLSELRTAPTAVPSTPPLPAPRPAEPTPPAPQRRESASAMAAPQPPPSAHAKVDPVPDRWKVLKIRVKEAMRGPLSDFVYDTSISVNDIVEVVQCPEKRDSLLACLSPKQQILLPQFLEAVIEHTQDMDPSLRRGFQTLNIVLQQGFPKRLLSDRAPAFTSEKIRKFLITHGIQPLLTTSNNPQANGLIKRLNATITGKLRLAYLENPKASWTQLVERVTQTYNNTLHSFTSFPPTYLMFNVIHPDIIPHLNPYHEINITREIARSRTQNKHKKDEETFDKQHKAPHFEVNDLVLVKNYRHPDTGKLAPYFTGPYTIIEIISPNVVRIDRPNQSLNRDSDTIHFNKLKYCTERMFCTLHPHKPDLFKTHSECLKMYISSMKKTRSNTTMIEQTHNQVPQEPTTDSTVAASLRTLTLCLDQLLNRESEETITYDGDEPAAHFFSQLESQPNFHNLEPARQARKSLSSLRGEPRKIAQDLALLNKTYEEVKESLCAVYPRRPTFTLQEFYELKCTSMAEIETYYKNKVRIGLAINLPKSAIVQALSNGVPRNYGNLLKMAQPSGPEEWLCLAQQLTYEGDNTSTKAAQQRSPRQSRTPSTTVDKTPTISLPLLWRTTLARTVSAATGPYQRTFRTFTPAVHSVEQPQRSTGPAGVYETAATTSSGETKTPINVKTLQSFLGAVNVYHKFIPEYARLRHPLNQLLKKNAKWLWSPNCQQAFDKLKQHLATQPVLHLFQEGLPCQVYCDASTQGIAGVLKQGLPDGNIYPVQYYSRALRSYERNYTISELECLAIVECVDKFRVYLLGTRFVIYSDHHALQWLKTIKDPTGRLFRWRAFDSELTTMRSNTSRARVSTTRFLRIPIHRLNKRSSGRITEGHK</sequence>
<dbReference type="InterPro" id="IPR043502">
    <property type="entry name" value="DNA/RNA_pol_sf"/>
</dbReference>
<feature type="region of interest" description="Disordered" evidence="4">
    <location>
        <begin position="1036"/>
        <end position="1076"/>
    </location>
</feature>
<feature type="compositionally biased region" description="Basic residues" evidence="4">
    <location>
        <begin position="1216"/>
        <end position="1236"/>
    </location>
</feature>
<feature type="compositionally biased region" description="Low complexity" evidence="4">
    <location>
        <begin position="3585"/>
        <end position="3594"/>
    </location>
</feature>
<feature type="region of interest" description="Disordered" evidence="4">
    <location>
        <begin position="3468"/>
        <end position="3512"/>
    </location>
</feature>